<sequence length="172" mass="19426">MHRRHTKHTIPHGLSFLPLAPRRRTEYSRLLTTVESRAQASGSPDRTWPPWVYAFSRIRQNGGFTQPKLTTDGHLVVLLGPRLKPVRFARGLFTLLTGAVVTNAHKYLHRDTQLSMCLILSCGLSPTRQPASQLADLLSTHPYSYFSIFLSTVFPPCAFAHNYIYLSTSVHI</sequence>
<dbReference type="AlphaFoldDB" id="A0A448WM37"/>
<gene>
    <name evidence="1" type="ORF">PXEA_LOCUS8587</name>
</gene>
<name>A0A448WM37_9PLAT</name>
<keyword evidence="2" id="KW-1185">Reference proteome</keyword>
<comment type="caution">
    <text evidence="1">The sequence shown here is derived from an EMBL/GenBank/DDBJ whole genome shotgun (WGS) entry which is preliminary data.</text>
</comment>
<evidence type="ECO:0000313" key="2">
    <source>
        <dbReference type="Proteomes" id="UP000784294"/>
    </source>
</evidence>
<accession>A0A448WM37</accession>
<dbReference type="EMBL" id="CAAALY010023601">
    <property type="protein sequence ID" value="VEL15147.1"/>
    <property type="molecule type" value="Genomic_DNA"/>
</dbReference>
<reference evidence="1" key="1">
    <citation type="submission" date="2018-11" db="EMBL/GenBank/DDBJ databases">
        <authorList>
            <consortium name="Pathogen Informatics"/>
        </authorList>
    </citation>
    <scope>NUCLEOTIDE SEQUENCE</scope>
</reference>
<protein>
    <submittedName>
        <fullName evidence="1">Uncharacterized protein</fullName>
    </submittedName>
</protein>
<evidence type="ECO:0000313" key="1">
    <source>
        <dbReference type="EMBL" id="VEL15147.1"/>
    </source>
</evidence>
<organism evidence="1 2">
    <name type="scientific">Protopolystoma xenopodis</name>
    <dbReference type="NCBI Taxonomy" id="117903"/>
    <lineage>
        <taxon>Eukaryota</taxon>
        <taxon>Metazoa</taxon>
        <taxon>Spiralia</taxon>
        <taxon>Lophotrochozoa</taxon>
        <taxon>Platyhelminthes</taxon>
        <taxon>Monogenea</taxon>
        <taxon>Polyopisthocotylea</taxon>
        <taxon>Polystomatidea</taxon>
        <taxon>Polystomatidae</taxon>
        <taxon>Protopolystoma</taxon>
    </lineage>
</organism>
<proteinExistence type="predicted"/>
<dbReference type="Proteomes" id="UP000784294">
    <property type="component" value="Unassembled WGS sequence"/>
</dbReference>